<reference evidence="3" key="1">
    <citation type="submission" date="2023-01" db="EMBL/GenBank/DDBJ databases">
        <title>Colletotrichum chrysophilum M932 genome sequence.</title>
        <authorList>
            <person name="Baroncelli R."/>
        </authorList>
    </citation>
    <scope>NUCLEOTIDE SEQUENCE</scope>
    <source>
        <strain evidence="3">M932</strain>
    </source>
</reference>
<name>A0AAD9AS08_9PEZI</name>
<evidence type="ECO:0000256" key="2">
    <source>
        <dbReference type="SAM" id="Phobius"/>
    </source>
</evidence>
<keyword evidence="4" id="KW-1185">Reference proteome</keyword>
<keyword evidence="2" id="KW-1133">Transmembrane helix</keyword>
<evidence type="ECO:0000313" key="3">
    <source>
        <dbReference type="EMBL" id="KAK1853478.1"/>
    </source>
</evidence>
<evidence type="ECO:0000313" key="4">
    <source>
        <dbReference type="Proteomes" id="UP001243330"/>
    </source>
</evidence>
<feature type="transmembrane region" description="Helical" evidence="2">
    <location>
        <begin position="39"/>
        <end position="64"/>
    </location>
</feature>
<keyword evidence="2" id="KW-0472">Membrane</keyword>
<dbReference type="AlphaFoldDB" id="A0AAD9AS08"/>
<comment type="caution">
    <text evidence="3">The sequence shown here is derived from an EMBL/GenBank/DDBJ whole genome shotgun (WGS) entry which is preliminary data.</text>
</comment>
<gene>
    <name evidence="3" type="ORF">CCHR01_03905</name>
</gene>
<keyword evidence="2" id="KW-0812">Transmembrane</keyword>
<organism evidence="3 4">
    <name type="scientific">Colletotrichum chrysophilum</name>
    <dbReference type="NCBI Taxonomy" id="1836956"/>
    <lineage>
        <taxon>Eukaryota</taxon>
        <taxon>Fungi</taxon>
        <taxon>Dikarya</taxon>
        <taxon>Ascomycota</taxon>
        <taxon>Pezizomycotina</taxon>
        <taxon>Sordariomycetes</taxon>
        <taxon>Hypocreomycetidae</taxon>
        <taxon>Glomerellales</taxon>
        <taxon>Glomerellaceae</taxon>
        <taxon>Colletotrichum</taxon>
        <taxon>Colletotrichum gloeosporioides species complex</taxon>
    </lineage>
</organism>
<feature type="region of interest" description="Disordered" evidence="1">
    <location>
        <begin position="1"/>
        <end position="29"/>
    </location>
</feature>
<protein>
    <submittedName>
        <fullName evidence="3">Uncharacterized protein</fullName>
    </submittedName>
</protein>
<accession>A0AAD9AS08</accession>
<sequence>MSPSSHKLSPSFTCHPEHYHNTTQTNHSHDPIRTFTMRYIALIVATLVGLAFTAPVESSLGLLIHTGG</sequence>
<dbReference type="Proteomes" id="UP001243330">
    <property type="component" value="Unassembled WGS sequence"/>
</dbReference>
<dbReference type="EMBL" id="JAQOWY010000054">
    <property type="protein sequence ID" value="KAK1853478.1"/>
    <property type="molecule type" value="Genomic_DNA"/>
</dbReference>
<evidence type="ECO:0000256" key="1">
    <source>
        <dbReference type="SAM" id="MobiDB-lite"/>
    </source>
</evidence>
<feature type="compositionally biased region" description="Polar residues" evidence="1">
    <location>
        <begin position="1"/>
        <end position="12"/>
    </location>
</feature>
<proteinExistence type="predicted"/>